<sequence>MTAARSKKRTASLDDSDDQLAGASMSPSDGSPGGGSGGGSVTNEQNGDASANGTTRGSGGAPPLRKRKRRVVSCAECHRRKQKCDRNMPCKACIDRKMEASCHYETVAMSRERHHMRVLEAASYGRALQAGGSIPVKAAGFGYAQSAANTLGFLNRLDGGRGNNVAGGGDVGEQWGPDGKGPSASGSGTDSATLASMVSENASMVSEKLDSSAVVPTTEAAHAAAMAQQRFYYQQNGASRFPAKQTTTQQQQHESHKLIHSQHPSFDHQLHQRPQIGDPYGTADRYRALVRELPPRAAIDRLVDTYFKEYNWNYYAIDEDVFEKQLNDWTDVAMGPFGTLQSPNQLSPDLRAFPALLFNVMAMGLLMLEPNNEEHMAFFDGIKHANNATGEDLALDYSEAGMGILSLLGKRQMSFTTVLAAFARGAFLKYVALITEAWHAIGGAIRDAQEVGLHRTSMDPKPWANTAEAVLENQWEIQLRRRLWMTLVSWDIQMGAILGRPITVDPTARMTLPIDCIMPKTYAERSTMPVQARGENDPPTPLSRAIWSFEAISPLRPILEFEKEGPCPRDFSRIDELHETIVEIESRTPPVFRVDNPDTRYDNLPGFAWLPSIRATTPQVIIFNYMALHRPYIFTRAKSRTEALKACIRMLQVQRVYFASLKPQQYKTFSLFFGTFDSLVLMAAIYILFPKEHPELLPDAIQHYRWSVQRFEIMMEHYSLARSALGVLHAIYLRLRKTLGISFLENDHGLGGILGPGAAPVDDLTLSNIDPSLKGDGPVLGAAAAKTGSGGADSGSNGGYEGTNGSATASTDRTPRGVSSASVLSSAASDVFSNGTKTPTTESAAGPIGMHGPTADDGKSLDQGQTTQQQQQQQQEQSQQDQDGSEPVASSSLLDPQLVSQEFGDLSGTQTAADDAMVDSMFPDNFDWSSLPPICPTGDLAYNILLGVSDGSAASTWGGGGSGAGGGSLMGGIGGNSLDLMNNVSSGMGSLSADLDTADATAFAAVEAARPAAAAKQDGRESASPQQQQPGEDAAGRGVNSLIDGTVIPWQFEGDFGNNSLWSLLNNYNSF</sequence>
<dbReference type="eggNOG" id="ENOG502QQCV">
    <property type="taxonomic scope" value="Eukaryota"/>
</dbReference>
<evidence type="ECO:0000256" key="2">
    <source>
        <dbReference type="ARBA" id="ARBA00022723"/>
    </source>
</evidence>
<dbReference type="PANTHER" id="PTHR31001">
    <property type="entry name" value="UNCHARACTERIZED TRANSCRIPTIONAL REGULATORY PROTEIN"/>
    <property type="match status" value="1"/>
</dbReference>
<feature type="compositionally biased region" description="Polar residues" evidence="4">
    <location>
        <begin position="41"/>
        <end position="55"/>
    </location>
</feature>
<gene>
    <name evidence="6" type="ORF">HMPREF1624_03544</name>
</gene>
<evidence type="ECO:0000313" key="6">
    <source>
        <dbReference type="EMBL" id="ERT00175.1"/>
    </source>
</evidence>
<dbReference type="PROSITE" id="PS00463">
    <property type="entry name" value="ZN2_CY6_FUNGAL_1"/>
    <property type="match status" value="1"/>
</dbReference>
<dbReference type="CDD" id="cd00067">
    <property type="entry name" value="GAL4"/>
    <property type="match status" value="1"/>
</dbReference>
<feature type="compositionally biased region" description="Low complexity" evidence="4">
    <location>
        <begin position="863"/>
        <end position="886"/>
    </location>
</feature>
<dbReference type="EMBL" id="KI440844">
    <property type="protein sequence ID" value="ERT00175.1"/>
    <property type="molecule type" value="Genomic_DNA"/>
</dbReference>
<dbReference type="STRING" id="1391915.U7PZK3"/>
<accession>U7PZK3</accession>
<organism evidence="6 7">
    <name type="scientific">Sporothrix schenckii (strain ATCC 58251 / de Perez 2211183)</name>
    <name type="common">Rose-picker's disease fungus</name>
    <dbReference type="NCBI Taxonomy" id="1391915"/>
    <lineage>
        <taxon>Eukaryota</taxon>
        <taxon>Fungi</taxon>
        <taxon>Dikarya</taxon>
        <taxon>Ascomycota</taxon>
        <taxon>Pezizomycotina</taxon>
        <taxon>Sordariomycetes</taxon>
        <taxon>Sordariomycetidae</taxon>
        <taxon>Ophiostomatales</taxon>
        <taxon>Ophiostomataceae</taxon>
        <taxon>Sporothrix</taxon>
    </lineage>
</organism>
<dbReference type="SMART" id="SM00906">
    <property type="entry name" value="Fungal_trans"/>
    <property type="match status" value="1"/>
</dbReference>
<dbReference type="GO" id="GO:0003677">
    <property type="term" value="F:DNA binding"/>
    <property type="evidence" value="ECO:0007669"/>
    <property type="project" value="InterPro"/>
</dbReference>
<dbReference type="CDD" id="cd12148">
    <property type="entry name" value="fungal_TF_MHR"/>
    <property type="match status" value="1"/>
</dbReference>
<evidence type="ECO:0000256" key="4">
    <source>
        <dbReference type="SAM" id="MobiDB-lite"/>
    </source>
</evidence>
<feature type="region of interest" description="Disordered" evidence="4">
    <location>
        <begin position="1013"/>
        <end position="1039"/>
    </location>
</feature>
<dbReference type="InterPro" id="IPR036864">
    <property type="entry name" value="Zn2-C6_fun-type_DNA-bd_sf"/>
</dbReference>
<dbReference type="InterPro" id="IPR050613">
    <property type="entry name" value="Sec_Metabolite_Reg"/>
</dbReference>
<feature type="compositionally biased region" description="Gly residues" evidence="4">
    <location>
        <begin position="31"/>
        <end position="40"/>
    </location>
</feature>
<dbReference type="SMART" id="SM00066">
    <property type="entry name" value="GAL4"/>
    <property type="match status" value="1"/>
</dbReference>
<evidence type="ECO:0000313" key="7">
    <source>
        <dbReference type="Proteomes" id="UP000018087"/>
    </source>
</evidence>
<dbReference type="InterPro" id="IPR007219">
    <property type="entry name" value="XnlR_reg_dom"/>
</dbReference>
<comment type="subcellular location">
    <subcellularLocation>
        <location evidence="1">Nucleus</location>
    </subcellularLocation>
</comment>
<feature type="compositionally biased region" description="Gly residues" evidence="4">
    <location>
        <begin position="788"/>
        <end position="802"/>
    </location>
</feature>
<dbReference type="InterPro" id="IPR001138">
    <property type="entry name" value="Zn2Cys6_DnaBD"/>
</dbReference>
<dbReference type="Pfam" id="PF00172">
    <property type="entry name" value="Zn_clus"/>
    <property type="match status" value="1"/>
</dbReference>
<dbReference type="Proteomes" id="UP000018087">
    <property type="component" value="Unassembled WGS sequence"/>
</dbReference>
<dbReference type="GO" id="GO:0008270">
    <property type="term" value="F:zinc ion binding"/>
    <property type="evidence" value="ECO:0007669"/>
    <property type="project" value="InterPro"/>
</dbReference>
<feature type="domain" description="Zn(2)-C6 fungal-type" evidence="5">
    <location>
        <begin position="73"/>
        <end position="104"/>
    </location>
</feature>
<feature type="region of interest" description="Disordered" evidence="4">
    <location>
        <begin position="164"/>
        <end position="191"/>
    </location>
</feature>
<keyword evidence="3" id="KW-0539">Nucleus</keyword>
<feature type="compositionally biased region" description="Low complexity" evidence="4">
    <location>
        <begin position="818"/>
        <end position="833"/>
    </location>
</feature>
<dbReference type="OrthoDB" id="10263753at2759"/>
<dbReference type="Gene3D" id="4.10.240.10">
    <property type="entry name" value="Zn(2)-C6 fungal-type DNA-binding domain"/>
    <property type="match status" value="1"/>
</dbReference>
<evidence type="ECO:0000256" key="3">
    <source>
        <dbReference type="ARBA" id="ARBA00023242"/>
    </source>
</evidence>
<reference evidence="7" key="1">
    <citation type="journal article" date="2014" name="Genome Announc.">
        <title>Genome sequence of the pathogenic fungus Sporothrix schenckii (ATCC 58251).</title>
        <authorList>
            <person name="Cuomo C.A."/>
            <person name="Rodriguez-Del Valle N."/>
            <person name="Perez-Sanchez L."/>
            <person name="Abouelleil A."/>
            <person name="Goldberg J."/>
            <person name="Young S."/>
            <person name="Zeng Q."/>
            <person name="Birren B.W."/>
        </authorList>
    </citation>
    <scope>NUCLEOTIDE SEQUENCE [LARGE SCALE GENOMIC DNA]</scope>
    <source>
        <strain evidence="7">ATCC 58251 / de Perez 2211183</strain>
    </source>
</reference>
<feature type="region of interest" description="Disordered" evidence="4">
    <location>
        <begin position="1"/>
        <end position="69"/>
    </location>
</feature>
<dbReference type="AlphaFoldDB" id="U7PZK3"/>
<feature type="compositionally biased region" description="Polar residues" evidence="4">
    <location>
        <begin position="834"/>
        <end position="843"/>
    </location>
</feature>
<name>U7PZK3_SPOS1</name>
<evidence type="ECO:0000259" key="5">
    <source>
        <dbReference type="PROSITE" id="PS50048"/>
    </source>
</evidence>
<keyword evidence="2" id="KW-0479">Metal-binding</keyword>
<dbReference type="HOGENOM" id="CLU_013838_0_0_1"/>
<dbReference type="PROSITE" id="PS50048">
    <property type="entry name" value="ZN2_CY6_FUNGAL_2"/>
    <property type="match status" value="1"/>
</dbReference>
<dbReference type="PANTHER" id="PTHR31001:SF87">
    <property type="entry name" value="COL-21"/>
    <property type="match status" value="1"/>
</dbReference>
<feature type="compositionally biased region" description="Basic residues" evidence="4">
    <location>
        <begin position="1"/>
        <end position="10"/>
    </location>
</feature>
<dbReference type="GO" id="GO:0005634">
    <property type="term" value="C:nucleus"/>
    <property type="evidence" value="ECO:0007669"/>
    <property type="project" value="UniProtKB-SubCell"/>
</dbReference>
<feature type="compositionally biased region" description="Polar residues" evidence="4">
    <location>
        <begin position="803"/>
        <end position="812"/>
    </location>
</feature>
<feature type="compositionally biased region" description="Low complexity" evidence="4">
    <location>
        <begin position="21"/>
        <end position="30"/>
    </location>
</feature>
<keyword evidence="7" id="KW-1185">Reference proteome</keyword>
<dbReference type="GO" id="GO:0006351">
    <property type="term" value="P:DNA-templated transcription"/>
    <property type="evidence" value="ECO:0007669"/>
    <property type="project" value="InterPro"/>
</dbReference>
<dbReference type="SUPFAM" id="SSF57701">
    <property type="entry name" value="Zn2/Cys6 DNA-binding domain"/>
    <property type="match status" value="1"/>
</dbReference>
<feature type="region of interest" description="Disordered" evidence="4">
    <location>
        <begin position="780"/>
        <end position="891"/>
    </location>
</feature>
<dbReference type="Pfam" id="PF04082">
    <property type="entry name" value="Fungal_trans"/>
    <property type="match status" value="1"/>
</dbReference>
<dbReference type="GO" id="GO:0000981">
    <property type="term" value="F:DNA-binding transcription factor activity, RNA polymerase II-specific"/>
    <property type="evidence" value="ECO:0007669"/>
    <property type="project" value="InterPro"/>
</dbReference>
<evidence type="ECO:0000256" key="1">
    <source>
        <dbReference type="ARBA" id="ARBA00004123"/>
    </source>
</evidence>
<proteinExistence type="predicted"/>
<protein>
    <recommendedName>
        <fullName evidence="5">Zn(2)-C6 fungal-type domain-containing protein</fullName>
    </recommendedName>
</protein>